<dbReference type="OrthoDB" id="47007at2759"/>
<dbReference type="PANTHER" id="PTHR42879">
    <property type="entry name" value="3-OXOACYL-(ACYL-CARRIER-PROTEIN) REDUCTASE"/>
    <property type="match status" value="1"/>
</dbReference>
<dbReference type="AlphaFoldDB" id="A0A8H8U992"/>
<accession>A0A8H8U992</accession>
<evidence type="ECO:0000256" key="1">
    <source>
        <dbReference type="ARBA" id="ARBA00006484"/>
    </source>
</evidence>
<keyword evidence="6" id="KW-1185">Reference proteome</keyword>
<evidence type="ECO:0000313" key="6">
    <source>
        <dbReference type="Proteomes" id="UP000462212"/>
    </source>
</evidence>
<name>A0A8H8U992_9HELO</name>
<dbReference type="InterPro" id="IPR002347">
    <property type="entry name" value="SDR_fam"/>
</dbReference>
<dbReference type="PANTHER" id="PTHR42879:SF2">
    <property type="entry name" value="3-OXOACYL-[ACYL-CARRIER-PROTEIN] REDUCTASE FABG"/>
    <property type="match status" value="1"/>
</dbReference>
<dbReference type="EMBL" id="QGMJ01000558">
    <property type="protein sequence ID" value="TVY35143.1"/>
    <property type="molecule type" value="Genomic_DNA"/>
</dbReference>
<sequence length="97" mass="10330">MYSLRPLDGKLAVITGSSRGIGGAIAELLASRGCNVAIHYNSTTSEKDARNLGDDLAQRFGVRCEIFQADLSTDEGPESLIQKVRGKVSNPTSDGNF</sequence>
<comment type="similarity">
    <text evidence="1">Belongs to the short-chain dehydrogenases/reductases (SDR) family.</text>
</comment>
<feature type="region of interest" description="Disordered" evidence="4">
    <location>
        <begin position="78"/>
        <end position="97"/>
    </location>
</feature>
<proteinExistence type="inferred from homology"/>
<organism evidence="5 6">
    <name type="scientific">Lachnellula subtilissima</name>
    <dbReference type="NCBI Taxonomy" id="602034"/>
    <lineage>
        <taxon>Eukaryota</taxon>
        <taxon>Fungi</taxon>
        <taxon>Dikarya</taxon>
        <taxon>Ascomycota</taxon>
        <taxon>Pezizomycotina</taxon>
        <taxon>Leotiomycetes</taxon>
        <taxon>Helotiales</taxon>
        <taxon>Lachnaceae</taxon>
        <taxon>Lachnellula</taxon>
    </lineage>
</organism>
<reference evidence="5 6" key="1">
    <citation type="submission" date="2018-05" db="EMBL/GenBank/DDBJ databases">
        <title>Genome sequencing and assembly of the regulated plant pathogen Lachnellula willkommii and related sister species for the development of diagnostic species identification markers.</title>
        <authorList>
            <person name="Giroux E."/>
            <person name="Bilodeau G."/>
        </authorList>
    </citation>
    <scope>NUCLEOTIDE SEQUENCE [LARGE SCALE GENOMIC DNA]</scope>
    <source>
        <strain evidence="5 6">CBS 197.66</strain>
    </source>
</reference>
<evidence type="ECO:0000256" key="2">
    <source>
        <dbReference type="ARBA" id="ARBA00012948"/>
    </source>
</evidence>
<evidence type="ECO:0000256" key="3">
    <source>
        <dbReference type="ARBA" id="ARBA00048508"/>
    </source>
</evidence>
<dbReference type="Gene3D" id="3.40.50.720">
    <property type="entry name" value="NAD(P)-binding Rossmann-like Domain"/>
    <property type="match status" value="1"/>
</dbReference>
<dbReference type="EC" id="1.1.1.100" evidence="2"/>
<dbReference type="Pfam" id="PF00106">
    <property type="entry name" value="adh_short"/>
    <property type="match status" value="1"/>
</dbReference>
<dbReference type="Proteomes" id="UP000462212">
    <property type="component" value="Unassembled WGS sequence"/>
</dbReference>
<dbReference type="InterPro" id="IPR036291">
    <property type="entry name" value="NAD(P)-bd_dom_sf"/>
</dbReference>
<dbReference type="PRINTS" id="PR00081">
    <property type="entry name" value="GDHRDH"/>
</dbReference>
<evidence type="ECO:0000313" key="5">
    <source>
        <dbReference type="EMBL" id="TVY35143.1"/>
    </source>
</evidence>
<protein>
    <recommendedName>
        <fullName evidence="2">3-oxoacyl-[acyl-carrier-protein] reductase</fullName>
        <ecNumber evidence="2">1.1.1.100</ecNumber>
    </recommendedName>
</protein>
<dbReference type="SUPFAM" id="SSF51735">
    <property type="entry name" value="NAD(P)-binding Rossmann-fold domains"/>
    <property type="match status" value="1"/>
</dbReference>
<comment type="catalytic activity">
    <reaction evidence="3">
        <text>a (3R)-hydroxyacyl-[ACP] + NADP(+) = a 3-oxoacyl-[ACP] + NADPH + H(+)</text>
        <dbReference type="Rhea" id="RHEA:17397"/>
        <dbReference type="Rhea" id="RHEA-COMP:9916"/>
        <dbReference type="Rhea" id="RHEA-COMP:9945"/>
        <dbReference type="ChEBI" id="CHEBI:15378"/>
        <dbReference type="ChEBI" id="CHEBI:57783"/>
        <dbReference type="ChEBI" id="CHEBI:58349"/>
        <dbReference type="ChEBI" id="CHEBI:78776"/>
        <dbReference type="ChEBI" id="CHEBI:78827"/>
        <dbReference type="EC" id="1.1.1.100"/>
    </reaction>
</comment>
<evidence type="ECO:0000256" key="4">
    <source>
        <dbReference type="SAM" id="MobiDB-lite"/>
    </source>
</evidence>
<comment type="caution">
    <text evidence="5">The sequence shown here is derived from an EMBL/GenBank/DDBJ whole genome shotgun (WGS) entry which is preliminary data.</text>
</comment>
<gene>
    <name evidence="5" type="primary">ymfI</name>
    <name evidence="5" type="ORF">LSUB1_G005224</name>
</gene>
<dbReference type="GO" id="GO:0004316">
    <property type="term" value="F:3-oxoacyl-[acyl-carrier-protein] reductase (NADPH) activity"/>
    <property type="evidence" value="ECO:0007669"/>
    <property type="project" value="UniProtKB-EC"/>
</dbReference>
<dbReference type="InterPro" id="IPR050259">
    <property type="entry name" value="SDR"/>
</dbReference>